<dbReference type="PANTHER" id="PTHR45647:SF100">
    <property type="entry name" value="U-BOX DOMAIN-CONTAINING PROTEIN 33"/>
    <property type="match status" value="1"/>
</dbReference>
<dbReference type="OMA" id="KNICILH"/>
<comment type="catalytic activity">
    <reaction evidence="1">
        <text>S-ubiquitinyl-[E2 ubiquitin-conjugating enzyme]-L-cysteine + [acceptor protein]-L-lysine = [E2 ubiquitin-conjugating enzyme]-L-cysteine + N(6)-ubiquitinyl-[acceptor protein]-L-lysine.</text>
        <dbReference type="EC" id="2.3.2.27"/>
    </reaction>
</comment>
<organism evidence="4 5">
    <name type="scientific">Quercus lobata</name>
    <name type="common">Valley oak</name>
    <dbReference type="NCBI Taxonomy" id="97700"/>
    <lineage>
        <taxon>Eukaryota</taxon>
        <taxon>Viridiplantae</taxon>
        <taxon>Streptophyta</taxon>
        <taxon>Embryophyta</taxon>
        <taxon>Tracheophyta</taxon>
        <taxon>Spermatophyta</taxon>
        <taxon>Magnoliopsida</taxon>
        <taxon>eudicotyledons</taxon>
        <taxon>Gunneridae</taxon>
        <taxon>Pentapetalae</taxon>
        <taxon>rosids</taxon>
        <taxon>fabids</taxon>
        <taxon>Fagales</taxon>
        <taxon>Fagaceae</taxon>
        <taxon>Quercus</taxon>
    </lineage>
</organism>
<reference evidence="4 5" key="1">
    <citation type="journal article" date="2016" name="G3 (Bethesda)">
        <title>First Draft Assembly and Annotation of the Genome of a California Endemic Oak Quercus lobata Nee (Fagaceae).</title>
        <authorList>
            <person name="Sork V.L."/>
            <person name="Fitz-Gibbon S.T."/>
            <person name="Puiu D."/>
            <person name="Crepeau M."/>
            <person name="Gugger P.F."/>
            <person name="Sherman R."/>
            <person name="Stevens K."/>
            <person name="Langley C.H."/>
            <person name="Pellegrini M."/>
            <person name="Salzberg S.L."/>
        </authorList>
    </citation>
    <scope>NUCLEOTIDE SEQUENCE [LARGE SCALE GENOMIC DNA]</scope>
    <source>
        <strain evidence="4 5">cv. SW786</strain>
    </source>
</reference>
<reference evidence="4" key="2">
    <citation type="submission" date="2021-01" db="UniProtKB">
        <authorList>
            <consortium name="EnsemblPlants"/>
        </authorList>
    </citation>
    <scope>IDENTIFICATION</scope>
</reference>
<dbReference type="AlphaFoldDB" id="A0A7N2LDG4"/>
<dbReference type="GO" id="GO:0061630">
    <property type="term" value="F:ubiquitin protein ligase activity"/>
    <property type="evidence" value="ECO:0007669"/>
    <property type="project" value="UniProtKB-EC"/>
</dbReference>
<evidence type="ECO:0000256" key="2">
    <source>
        <dbReference type="ARBA" id="ARBA00012483"/>
    </source>
</evidence>
<proteinExistence type="predicted"/>
<evidence type="ECO:0000313" key="4">
    <source>
        <dbReference type="EnsemblPlants" id="QL04p027846:mrna"/>
    </source>
</evidence>
<dbReference type="Proteomes" id="UP000594261">
    <property type="component" value="Chromosome 4"/>
</dbReference>
<dbReference type="Gramene" id="QL04p027846:mrna">
    <property type="protein sequence ID" value="QL04p027846:mrna"/>
    <property type="gene ID" value="QL04p027846"/>
</dbReference>
<protein>
    <recommendedName>
        <fullName evidence="2">RING-type E3 ubiquitin transferase</fullName>
        <ecNumber evidence="2">2.3.2.27</ecNumber>
    </recommendedName>
</protein>
<keyword evidence="5" id="KW-1185">Reference proteome</keyword>
<dbReference type="InterPro" id="IPR051348">
    <property type="entry name" value="U-box_ubiquitin_ligases"/>
</dbReference>
<dbReference type="EC" id="2.3.2.27" evidence="2"/>
<evidence type="ECO:0000256" key="1">
    <source>
        <dbReference type="ARBA" id="ARBA00000900"/>
    </source>
</evidence>
<dbReference type="EMBL" id="LRBV02000004">
    <property type="status" value="NOT_ANNOTATED_CDS"/>
    <property type="molecule type" value="Genomic_DNA"/>
</dbReference>
<evidence type="ECO:0000256" key="3">
    <source>
        <dbReference type="ARBA" id="ARBA00022786"/>
    </source>
</evidence>
<keyword evidence="3" id="KW-0833">Ubl conjugation pathway</keyword>
<sequence>MASRHEASEVFFFEDTIYVALGTDVRECKSILLWAVQNSGGKNICILHVHQPPQLIPFVGGRAPANKLKESIVRKYGENERQQMQKTLDDYLLICRQMGV</sequence>
<dbReference type="PANTHER" id="PTHR45647">
    <property type="entry name" value="OS02G0152300 PROTEIN"/>
    <property type="match status" value="1"/>
</dbReference>
<dbReference type="EnsemblPlants" id="QL04p027846:mrna">
    <property type="protein sequence ID" value="QL04p027846:mrna"/>
    <property type="gene ID" value="QL04p027846"/>
</dbReference>
<evidence type="ECO:0000313" key="5">
    <source>
        <dbReference type="Proteomes" id="UP000594261"/>
    </source>
</evidence>
<accession>A0A7N2LDG4</accession>
<name>A0A7N2LDG4_QUELO</name>
<dbReference type="InParanoid" id="A0A7N2LDG4"/>